<comment type="caution">
    <text evidence="3">The sequence shown here is derived from an EMBL/GenBank/DDBJ whole genome shotgun (WGS) entry which is preliminary data.</text>
</comment>
<reference evidence="3" key="1">
    <citation type="submission" date="2019-08" db="EMBL/GenBank/DDBJ databases">
        <title>The genome of the North American firefly Photinus pyralis.</title>
        <authorList>
            <consortium name="Photinus pyralis genome working group"/>
            <person name="Fallon T.R."/>
            <person name="Sander Lower S.E."/>
            <person name="Weng J.-K."/>
        </authorList>
    </citation>
    <scope>NUCLEOTIDE SEQUENCE</scope>
    <source>
        <strain evidence="3">TRF0915ILg1</strain>
        <tissue evidence="3">Whole body</tissue>
    </source>
</reference>
<gene>
    <name evidence="3" type="ORF">ILUMI_20246</name>
</gene>
<dbReference type="Pfam" id="PF04083">
    <property type="entry name" value="Abhydro_lipase"/>
    <property type="match status" value="1"/>
</dbReference>
<evidence type="ECO:0000259" key="2">
    <source>
        <dbReference type="Pfam" id="PF04083"/>
    </source>
</evidence>
<proteinExistence type="predicted"/>
<evidence type="ECO:0000313" key="4">
    <source>
        <dbReference type="Proteomes" id="UP000801492"/>
    </source>
</evidence>
<dbReference type="GO" id="GO:0006629">
    <property type="term" value="P:lipid metabolic process"/>
    <property type="evidence" value="ECO:0007669"/>
    <property type="project" value="InterPro"/>
</dbReference>
<keyword evidence="1" id="KW-0732">Signal</keyword>
<keyword evidence="4" id="KW-1185">Reference proteome</keyword>
<dbReference type="Proteomes" id="UP000801492">
    <property type="component" value="Unassembled WGS sequence"/>
</dbReference>
<dbReference type="PANTHER" id="PTHR11005">
    <property type="entry name" value="LYSOSOMAL ACID LIPASE-RELATED"/>
    <property type="match status" value="1"/>
</dbReference>
<feature type="domain" description="Partial AB-hydrolase lipase" evidence="2">
    <location>
        <begin position="31"/>
        <end position="91"/>
    </location>
</feature>
<feature type="chain" id="PRO_5035425180" description="Partial AB-hydrolase lipase domain-containing protein" evidence="1">
    <location>
        <begin position="22"/>
        <end position="137"/>
    </location>
</feature>
<accession>A0A8K0G2G7</accession>
<evidence type="ECO:0000256" key="1">
    <source>
        <dbReference type="SAM" id="SignalP"/>
    </source>
</evidence>
<dbReference type="SUPFAM" id="SSF53474">
    <property type="entry name" value="alpha/beta-Hydrolases"/>
    <property type="match status" value="1"/>
</dbReference>
<name>A0A8K0G2G7_IGNLU</name>
<dbReference type="InterPro" id="IPR029058">
    <property type="entry name" value="AB_hydrolase_fold"/>
</dbReference>
<dbReference type="AlphaFoldDB" id="A0A8K0G2G7"/>
<feature type="signal peptide" evidence="1">
    <location>
        <begin position="1"/>
        <end position="21"/>
    </location>
</feature>
<evidence type="ECO:0000313" key="3">
    <source>
        <dbReference type="EMBL" id="KAF2885927.1"/>
    </source>
</evidence>
<protein>
    <recommendedName>
        <fullName evidence="2">Partial AB-hydrolase lipase domain-containing protein</fullName>
    </recommendedName>
</protein>
<dbReference type="OrthoDB" id="9974421at2759"/>
<dbReference type="EMBL" id="VTPC01089155">
    <property type="protein sequence ID" value="KAF2885927.1"/>
    <property type="molecule type" value="Genomic_DNA"/>
</dbReference>
<organism evidence="3 4">
    <name type="scientific">Ignelater luminosus</name>
    <name type="common">Cucubano</name>
    <name type="synonym">Pyrophorus luminosus</name>
    <dbReference type="NCBI Taxonomy" id="2038154"/>
    <lineage>
        <taxon>Eukaryota</taxon>
        <taxon>Metazoa</taxon>
        <taxon>Ecdysozoa</taxon>
        <taxon>Arthropoda</taxon>
        <taxon>Hexapoda</taxon>
        <taxon>Insecta</taxon>
        <taxon>Pterygota</taxon>
        <taxon>Neoptera</taxon>
        <taxon>Endopterygota</taxon>
        <taxon>Coleoptera</taxon>
        <taxon>Polyphaga</taxon>
        <taxon>Elateriformia</taxon>
        <taxon>Elateroidea</taxon>
        <taxon>Elateridae</taxon>
        <taxon>Agrypninae</taxon>
        <taxon>Pyrophorini</taxon>
        <taxon>Ignelater</taxon>
    </lineage>
</organism>
<sequence length="137" mass="15710">MSNILLALVLLGSAIYTCSLANVHPDFGLNVKQLIEKYGFPLENHTVTTEDGYILQLHRIPYGRKKNNYPKRAPVLIVPGGFESSADWVNTGENSLGFILADRGYDVWLANYRGSRFSRRHIKLNPDVDKKEFWDWR</sequence>
<dbReference type="InterPro" id="IPR006693">
    <property type="entry name" value="AB_hydrolase_lipase"/>
</dbReference>
<dbReference type="Gene3D" id="3.40.50.1820">
    <property type="entry name" value="alpha/beta hydrolase"/>
    <property type="match status" value="1"/>
</dbReference>